<comment type="caution">
    <text evidence="1">The sequence shown here is derived from an EMBL/GenBank/DDBJ whole genome shotgun (WGS) entry which is preliminary data.</text>
</comment>
<dbReference type="AlphaFoldDB" id="A0A9P5PUH7"/>
<evidence type="ECO:0000313" key="1">
    <source>
        <dbReference type="EMBL" id="KAF9070223.1"/>
    </source>
</evidence>
<evidence type="ECO:0000313" key="2">
    <source>
        <dbReference type="Proteomes" id="UP000772434"/>
    </source>
</evidence>
<dbReference type="EMBL" id="JADNRY010000042">
    <property type="protein sequence ID" value="KAF9070223.1"/>
    <property type="molecule type" value="Genomic_DNA"/>
</dbReference>
<reference evidence="1" key="1">
    <citation type="submission" date="2020-11" db="EMBL/GenBank/DDBJ databases">
        <authorList>
            <consortium name="DOE Joint Genome Institute"/>
            <person name="Ahrendt S."/>
            <person name="Riley R."/>
            <person name="Andreopoulos W."/>
            <person name="Labutti K."/>
            <person name="Pangilinan J."/>
            <person name="Ruiz-Duenas F.J."/>
            <person name="Barrasa J.M."/>
            <person name="Sanchez-Garcia M."/>
            <person name="Camarero S."/>
            <person name="Miyauchi S."/>
            <person name="Serrano A."/>
            <person name="Linde D."/>
            <person name="Babiker R."/>
            <person name="Drula E."/>
            <person name="Ayuso-Fernandez I."/>
            <person name="Pacheco R."/>
            <person name="Padilla G."/>
            <person name="Ferreira P."/>
            <person name="Barriuso J."/>
            <person name="Kellner H."/>
            <person name="Castanera R."/>
            <person name="Alfaro M."/>
            <person name="Ramirez L."/>
            <person name="Pisabarro A.G."/>
            <person name="Kuo A."/>
            <person name="Tritt A."/>
            <person name="Lipzen A."/>
            <person name="He G."/>
            <person name="Yan M."/>
            <person name="Ng V."/>
            <person name="Cullen D."/>
            <person name="Martin F."/>
            <person name="Rosso M.-N."/>
            <person name="Henrissat B."/>
            <person name="Hibbett D."/>
            <person name="Martinez A.T."/>
            <person name="Grigoriev I.V."/>
        </authorList>
    </citation>
    <scope>NUCLEOTIDE SEQUENCE</scope>
    <source>
        <strain evidence="1">AH 40177</strain>
    </source>
</reference>
<sequence length="171" mass="18278">MSRATEGKVGLRSIKPLMRHVTINLHGIVSGKCRAVGGEQAGSGIVAGEAGMSGRVIEQWSTKTKKSTVGFPPTVDEPPNALFSSIRSTIQHTTIHACQAGSKLPIPPSKLDKLPSYSTGPPPASGTGFTVAHWNSNQQEQGYLLRHFRSPPFPPPHGLWAKSDSYTTNPQ</sequence>
<gene>
    <name evidence="1" type="ORF">BDP27DRAFT_1512196</name>
</gene>
<protein>
    <submittedName>
        <fullName evidence="1">Uncharacterized protein</fullName>
    </submittedName>
</protein>
<name>A0A9P5PUH7_9AGAR</name>
<organism evidence="1 2">
    <name type="scientific">Rhodocollybia butyracea</name>
    <dbReference type="NCBI Taxonomy" id="206335"/>
    <lineage>
        <taxon>Eukaryota</taxon>
        <taxon>Fungi</taxon>
        <taxon>Dikarya</taxon>
        <taxon>Basidiomycota</taxon>
        <taxon>Agaricomycotina</taxon>
        <taxon>Agaricomycetes</taxon>
        <taxon>Agaricomycetidae</taxon>
        <taxon>Agaricales</taxon>
        <taxon>Marasmiineae</taxon>
        <taxon>Omphalotaceae</taxon>
        <taxon>Rhodocollybia</taxon>
    </lineage>
</organism>
<accession>A0A9P5PUH7</accession>
<keyword evidence="2" id="KW-1185">Reference proteome</keyword>
<dbReference type="Proteomes" id="UP000772434">
    <property type="component" value="Unassembled WGS sequence"/>
</dbReference>
<proteinExistence type="predicted"/>